<keyword evidence="9" id="KW-0449">Lipoprotein</keyword>
<evidence type="ECO:0000256" key="2">
    <source>
        <dbReference type="ARBA" id="ARBA00022475"/>
    </source>
</evidence>
<keyword evidence="6 7" id="KW-0472">Membrane</keyword>
<evidence type="ECO:0000256" key="5">
    <source>
        <dbReference type="ARBA" id="ARBA00022989"/>
    </source>
</evidence>
<feature type="compositionally biased region" description="Polar residues" evidence="8">
    <location>
        <begin position="304"/>
        <end position="314"/>
    </location>
</feature>
<dbReference type="OrthoDB" id="871140at2"/>
<dbReference type="RefSeq" id="WP_111324896.1">
    <property type="nucleotide sequence ID" value="NZ_BIFX01000001.1"/>
</dbReference>
<comment type="subcellular location">
    <subcellularLocation>
        <location evidence="7">Cell membrane</location>
        <topology evidence="7">Multi-pass membrane protein</topology>
    </subcellularLocation>
</comment>
<dbReference type="NCBIfam" id="TIGR00544">
    <property type="entry name" value="lgt"/>
    <property type="match status" value="1"/>
</dbReference>
<dbReference type="EC" id="2.5.1.145" evidence="7"/>
<dbReference type="PANTHER" id="PTHR30589">
    <property type="entry name" value="PROLIPOPROTEIN DIACYLGLYCERYL TRANSFERASE"/>
    <property type="match status" value="1"/>
</dbReference>
<dbReference type="Pfam" id="PF01790">
    <property type="entry name" value="LGT"/>
    <property type="match status" value="1"/>
</dbReference>
<evidence type="ECO:0000256" key="4">
    <source>
        <dbReference type="ARBA" id="ARBA00022692"/>
    </source>
</evidence>
<feature type="compositionally biased region" description="Basic and acidic residues" evidence="8">
    <location>
        <begin position="319"/>
        <end position="335"/>
    </location>
</feature>
<keyword evidence="10" id="KW-1185">Reference proteome</keyword>
<proteinExistence type="inferred from homology"/>
<keyword evidence="4 7" id="KW-0812">Transmembrane</keyword>
<keyword evidence="3 7" id="KW-0808">Transferase</keyword>
<dbReference type="UniPathway" id="UPA00664"/>
<feature type="binding site" evidence="7">
    <location>
        <position position="161"/>
    </location>
    <ligand>
        <name>a 1,2-diacyl-sn-glycero-3-phospho-(1'-sn-glycerol)</name>
        <dbReference type="ChEBI" id="CHEBI:64716"/>
    </ligand>
</feature>
<dbReference type="GO" id="GO:0042158">
    <property type="term" value="P:lipoprotein biosynthetic process"/>
    <property type="evidence" value="ECO:0007669"/>
    <property type="project" value="UniProtKB-UniRule"/>
</dbReference>
<feature type="region of interest" description="Disordered" evidence="8">
    <location>
        <begin position="302"/>
        <end position="370"/>
    </location>
</feature>
<evidence type="ECO:0000313" key="10">
    <source>
        <dbReference type="Proteomes" id="UP000248806"/>
    </source>
</evidence>
<evidence type="ECO:0000256" key="1">
    <source>
        <dbReference type="ARBA" id="ARBA00007150"/>
    </source>
</evidence>
<evidence type="ECO:0000313" key="9">
    <source>
        <dbReference type="EMBL" id="PZW24699.1"/>
    </source>
</evidence>
<feature type="transmembrane region" description="Helical" evidence="7">
    <location>
        <begin position="231"/>
        <end position="251"/>
    </location>
</feature>
<feature type="transmembrane region" description="Helical" evidence="7">
    <location>
        <begin position="205"/>
        <end position="224"/>
    </location>
</feature>
<feature type="transmembrane region" description="Helical" evidence="7">
    <location>
        <begin position="271"/>
        <end position="288"/>
    </location>
</feature>
<evidence type="ECO:0000256" key="7">
    <source>
        <dbReference type="HAMAP-Rule" id="MF_01147"/>
    </source>
</evidence>
<comment type="catalytic activity">
    <reaction evidence="7">
        <text>L-cysteinyl-[prolipoprotein] + a 1,2-diacyl-sn-glycero-3-phospho-(1'-sn-glycerol) = an S-1,2-diacyl-sn-glyceryl-L-cysteinyl-[prolipoprotein] + sn-glycerol 1-phosphate + H(+)</text>
        <dbReference type="Rhea" id="RHEA:56712"/>
        <dbReference type="Rhea" id="RHEA-COMP:14679"/>
        <dbReference type="Rhea" id="RHEA-COMP:14680"/>
        <dbReference type="ChEBI" id="CHEBI:15378"/>
        <dbReference type="ChEBI" id="CHEBI:29950"/>
        <dbReference type="ChEBI" id="CHEBI:57685"/>
        <dbReference type="ChEBI" id="CHEBI:64716"/>
        <dbReference type="ChEBI" id="CHEBI:140658"/>
        <dbReference type="EC" id="2.5.1.145"/>
    </reaction>
</comment>
<accession>A0A326UE30</accession>
<keyword evidence="2 7" id="KW-1003">Cell membrane</keyword>
<dbReference type="GO" id="GO:0005886">
    <property type="term" value="C:plasma membrane"/>
    <property type="evidence" value="ECO:0007669"/>
    <property type="project" value="UniProtKB-SubCell"/>
</dbReference>
<dbReference type="PANTHER" id="PTHR30589:SF0">
    <property type="entry name" value="PHOSPHATIDYLGLYCEROL--PROLIPOPROTEIN DIACYLGLYCERYL TRANSFERASE"/>
    <property type="match status" value="1"/>
</dbReference>
<evidence type="ECO:0000256" key="8">
    <source>
        <dbReference type="SAM" id="MobiDB-lite"/>
    </source>
</evidence>
<feature type="transmembrane region" description="Helical" evidence="7">
    <location>
        <begin position="72"/>
        <end position="94"/>
    </location>
</feature>
<comment type="pathway">
    <text evidence="7">Protein modification; lipoprotein biosynthesis (diacylglyceryl transfer).</text>
</comment>
<comment type="similarity">
    <text evidence="1 7">Belongs to the Lgt family.</text>
</comment>
<dbReference type="EMBL" id="QKUF01000021">
    <property type="protein sequence ID" value="PZW24699.1"/>
    <property type="molecule type" value="Genomic_DNA"/>
</dbReference>
<dbReference type="Proteomes" id="UP000248806">
    <property type="component" value="Unassembled WGS sequence"/>
</dbReference>
<dbReference type="HAMAP" id="MF_01147">
    <property type="entry name" value="Lgt"/>
    <property type="match status" value="1"/>
</dbReference>
<comment type="function">
    <text evidence="7">Catalyzes the transfer of the diacylglyceryl group from phosphatidylglycerol to the sulfhydryl group of the N-terminal cysteine of a prolipoprotein, the first step in the formation of mature lipoproteins.</text>
</comment>
<evidence type="ECO:0000256" key="6">
    <source>
        <dbReference type="ARBA" id="ARBA00023136"/>
    </source>
</evidence>
<gene>
    <name evidence="7" type="primary">lgt</name>
    <name evidence="9" type="ORF">EI42_04581</name>
</gene>
<keyword evidence="5 7" id="KW-1133">Transmembrane helix</keyword>
<feature type="transmembrane region" description="Helical" evidence="7">
    <location>
        <begin position="140"/>
        <end position="159"/>
    </location>
</feature>
<dbReference type="InterPro" id="IPR001640">
    <property type="entry name" value="Lgt"/>
</dbReference>
<protein>
    <recommendedName>
        <fullName evidence="7">Phosphatidylglycerol--prolipoprotein diacylglyceryl transferase</fullName>
        <ecNumber evidence="7">2.5.1.145</ecNumber>
    </recommendedName>
</protein>
<organism evidence="9 10">
    <name type="scientific">Thermosporothrix hazakensis</name>
    <dbReference type="NCBI Taxonomy" id="644383"/>
    <lineage>
        <taxon>Bacteria</taxon>
        <taxon>Bacillati</taxon>
        <taxon>Chloroflexota</taxon>
        <taxon>Ktedonobacteria</taxon>
        <taxon>Ktedonobacterales</taxon>
        <taxon>Thermosporotrichaceae</taxon>
        <taxon>Thermosporothrix</taxon>
    </lineage>
</organism>
<sequence>MHTLSAITATQPLLDWGWLKIGPPIYLNINPVLLQIGPIALRWYGLMYVVAILMGLWFIQGYCKRKGITQELVYRLLWWCIAAGIIGGRLYFVIQQDNLVDYYLKQPIHIIATWEGGMAFYGAIFLVIPTLIWRARVERVNPLVLIDAGVLFAAGAQIFGRIGNLINGDIIGYRNDHIPWATVYLHPDSWACHNPSTCGVPVEPAAGYEMLANIALLLVMLFLAKRFRRPGALMLVYLFGYAITQFVVFFARDNVIVEPFGLAWGLKQAQWTSLVVLIALLPITYLVMRKSRPVPEGETAITYGVTQKQESETAQPEDTEPKEGDEQIQEPDRTAENALEEPIIPDDQKKPEPEGHRTEKTEPIVNSKEE</sequence>
<reference evidence="9 10" key="1">
    <citation type="submission" date="2018-06" db="EMBL/GenBank/DDBJ databases">
        <title>Genomic Encyclopedia of Archaeal and Bacterial Type Strains, Phase II (KMG-II): from individual species to whole genera.</title>
        <authorList>
            <person name="Goeker M."/>
        </authorList>
    </citation>
    <scope>NUCLEOTIDE SEQUENCE [LARGE SCALE GENOMIC DNA]</scope>
    <source>
        <strain evidence="9 10">ATCC BAA-1881</strain>
    </source>
</reference>
<evidence type="ECO:0000256" key="3">
    <source>
        <dbReference type="ARBA" id="ARBA00022679"/>
    </source>
</evidence>
<feature type="transmembrane region" description="Helical" evidence="7">
    <location>
        <begin position="41"/>
        <end position="60"/>
    </location>
</feature>
<name>A0A326UE30_THEHA</name>
<dbReference type="GO" id="GO:0008961">
    <property type="term" value="F:phosphatidylglycerol-prolipoprotein diacylglyceryl transferase activity"/>
    <property type="evidence" value="ECO:0007669"/>
    <property type="project" value="UniProtKB-UniRule"/>
</dbReference>
<comment type="caution">
    <text evidence="9">The sequence shown here is derived from an EMBL/GenBank/DDBJ whole genome shotgun (WGS) entry which is preliminary data.</text>
</comment>
<dbReference type="AlphaFoldDB" id="A0A326UE30"/>
<feature type="compositionally biased region" description="Basic and acidic residues" evidence="8">
    <location>
        <begin position="346"/>
        <end position="370"/>
    </location>
</feature>
<feature type="transmembrane region" description="Helical" evidence="7">
    <location>
        <begin position="106"/>
        <end position="128"/>
    </location>
</feature>